<protein>
    <submittedName>
        <fullName evidence="2">Uncharacterized protein</fullName>
    </submittedName>
</protein>
<dbReference type="EMBL" id="KZ613949">
    <property type="protein sequence ID" value="PMD37417.1"/>
    <property type="molecule type" value="Genomic_DNA"/>
</dbReference>
<evidence type="ECO:0000256" key="1">
    <source>
        <dbReference type="SAM" id="MobiDB-lite"/>
    </source>
</evidence>
<reference evidence="2 3" key="1">
    <citation type="submission" date="2016-04" db="EMBL/GenBank/DDBJ databases">
        <title>A degradative enzymes factory behind the ericoid mycorrhizal symbiosis.</title>
        <authorList>
            <consortium name="DOE Joint Genome Institute"/>
            <person name="Martino E."/>
            <person name="Morin E."/>
            <person name="Grelet G."/>
            <person name="Kuo A."/>
            <person name="Kohler A."/>
            <person name="Daghino S."/>
            <person name="Barry K."/>
            <person name="Choi C."/>
            <person name="Cichocki N."/>
            <person name="Clum A."/>
            <person name="Copeland A."/>
            <person name="Hainaut M."/>
            <person name="Haridas S."/>
            <person name="Labutti K."/>
            <person name="Lindquist E."/>
            <person name="Lipzen A."/>
            <person name="Khouja H.-R."/>
            <person name="Murat C."/>
            <person name="Ohm R."/>
            <person name="Olson A."/>
            <person name="Spatafora J."/>
            <person name="Veneault-Fourrey C."/>
            <person name="Henrissat B."/>
            <person name="Grigoriev I."/>
            <person name="Martin F."/>
            <person name="Perotto S."/>
        </authorList>
    </citation>
    <scope>NUCLEOTIDE SEQUENCE [LARGE SCALE GENOMIC DNA]</scope>
    <source>
        <strain evidence="2 3">F</strain>
    </source>
</reference>
<feature type="compositionally biased region" description="Basic and acidic residues" evidence="1">
    <location>
        <begin position="1"/>
        <end position="13"/>
    </location>
</feature>
<sequence length="220" mass="24065">MKKATDSKIHDLFSDDESESDEQEDPFAQAFDSIRKSSWKLANLFSKPEVPPPKTKGEKGAASAKNARARSVSTSSVQPLAFNCDGLNKASEDWETKVGKIRSAAGDDDDSEAQENIAFSASYIASRSAGIKISNTTFQVHTLRHNEGWVASSAEREAVSEGKDFKLKICTIVSGQLQVRLGNNAFGISKGSVFRVRNGEECVVRNEKKRTAVVWVVCME</sequence>
<feature type="compositionally biased region" description="Acidic residues" evidence="1">
    <location>
        <begin position="14"/>
        <end position="25"/>
    </location>
</feature>
<gene>
    <name evidence="2" type="ORF">L207DRAFT_514690</name>
</gene>
<feature type="region of interest" description="Disordered" evidence="1">
    <location>
        <begin position="1"/>
        <end position="29"/>
    </location>
</feature>
<accession>A0A2J6RFX1</accession>
<evidence type="ECO:0000313" key="3">
    <source>
        <dbReference type="Proteomes" id="UP000235786"/>
    </source>
</evidence>
<dbReference type="Proteomes" id="UP000235786">
    <property type="component" value="Unassembled WGS sequence"/>
</dbReference>
<dbReference type="AlphaFoldDB" id="A0A2J6RFX1"/>
<keyword evidence="3" id="KW-1185">Reference proteome</keyword>
<dbReference type="STRING" id="1149755.A0A2J6RFX1"/>
<organism evidence="2 3">
    <name type="scientific">Hyaloscypha variabilis (strain UAMH 11265 / GT02V1 / F)</name>
    <name type="common">Meliniomyces variabilis</name>
    <dbReference type="NCBI Taxonomy" id="1149755"/>
    <lineage>
        <taxon>Eukaryota</taxon>
        <taxon>Fungi</taxon>
        <taxon>Dikarya</taxon>
        <taxon>Ascomycota</taxon>
        <taxon>Pezizomycotina</taxon>
        <taxon>Leotiomycetes</taxon>
        <taxon>Helotiales</taxon>
        <taxon>Hyaloscyphaceae</taxon>
        <taxon>Hyaloscypha</taxon>
        <taxon>Hyaloscypha variabilis</taxon>
    </lineage>
</organism>
<dbReference type="OrthoDB" id="3545073at2759"/>
<proteinExistence type="predicted"/>
<evidence type="ECO:0000313" key="2">
    <source>
        <dbReference type="EMBL" id="PMD37417.1"/>
    </source>
</evidence>
<name>A0A2J6RFX1_HYAVF</name>
<feature type="region of interest" description="Disordered" evidence="1">
    <location>
        <begin position="45"/>
        <end position="70"/>
    </location>
</feature>